<dbReference type="SUPFAM" id="SSF55811">
    <property type="entry name" value="Nudix"/>
    <property type="match status" value="1"/>
</dbReference>
<gene>
    <name evidence="1" type="ORF">DLAC_07669</name>
</gene>
<dbReference type="InterPro" id="IPR015797">
    <property type="entry name" value="NUDIX_hydrolase-like_dom_sf"/>
</dbReference>
<proteinExistence type="predicted"/>
<keyword evidence="2" id="KW-1185">Reference proteome</keyword>
<accession>A0A151ZD27</accession>
<evidence type="ECO:0000313" key="1">
    <source>
        <dbReference type="EMBL" id="KYQ91858.1"/>
    </source>
</evidence>
<dbReference type="Gene3D" id="3.90.79.10">
    <property type="entry name" value="Nucleoside Triphosphate Pyrophosphohydrolase"/>
    <property type="match status" value="1"/>
</dbReference>
<protein>
    <recommendedName>
        <fullName evidence="3">Nudix hydrolase domain-containing protein</fullName>
    </recommendedName>
</protein>
<dbReference type="OrthoDB" id="514993at2759"/>
<organism evidence="1 2">
    <name type="scientific">Tieghemostelium lacteum</name>
    <name type="common">Slime mold</name>
    <name type="synonym">Dictyostelium lacteum</name>
    <dbReference type="NCBI Taxonomy" id="361077"/>
    <lineage>
        <taxon>Eukaryota</taxon>
        <taxon>Amoebozoa</taxon>
        <taxon>Evosea</taxon>
        <taxon>Eumycetozoa</taxon>
        <taxon>Dictyostelia</taxon>
        <taxon>Dictyosteliales</taxon>
        <taxon>Raperosteliaceae</taxon>
        <taxon>Tieghemostelium</taxon>
    </lineage>
</organism>
<name>A0A151ZD27_TIELA</name>
<evidence type="ECO:0008006" key="3">
    <source>
        <dbReference type="Google" id="ProtNLM"/>
    </source>
</evidence>
<dbReference type="AlphaFoldDB" id="A0A151ZD27"/>
<dbReference type="FunCoup" id="A0A151ZD27">
    <property type="interactions" value="738"/>
</dbReference>
<comment type="caution">
    <text evidence="1">The sequence shown here is derived from an EMBL/GenBank/DDBJ whole genome shotgun (WGS) entry which is preliminary data.</text>
</comment>
<dbReference type="Proteomes" id="UP000076078">
    <property type="component" value="Unassembled WGS sequence"/>
</dbReference>
<reference evidence="1 2" key="1">
    <citation type="submission" date="2015-12" db="EMBL/GenBank/DDBJ databases">
        <title>Dictyostelia acquired genes for synthesis and detection of signals that induce cell-type specialization by lateral gene transfer from prokaryotes.</title>
        <authorList>
            <person name="Gloeckner G."/>
            <person name="Schaap P."/>
        </authorList>
    </citation>
    <scope>NUCLEOTIDE SEQUENCE [LARGE SCALE GENOMIC DNA]</scope>
    <source>
        <strain evidence="1 2">TK</strain>
    </source>
</reference>
<sequence length="224" mass="26005">MFQPPIIYKSNVFKSNAAGVLPYTVYQNKIYFLLGKENRGISDFGGYKDHNEDDEQGASREFSEETLGLFSESDRIRGCNLGVKNTTDIMTKLLKDKAMKESGYVTSIINGKNQYRMFIAPVSRWLENSDFEKMVKENDERPYHRRIHCAEKDSICWLSISDMLSLANDPDVTIKFNEFPQTLFKNFRFTISQPEFITFLNNLSNIDTEPLQISIDKFWKSNLE</sequence>
<dbReference type="EMBL" id="LODT01000034">
    <property type="protein sequence ID" value="KYQ91858.1"/>
    <property type="molecule type" value="Genomic_DNA"/>
</dbReference>
<evidence type="ECO:0000313" key="2">
    <source>
        <dbReference type="Proteomes" id="UP000076078"/>
    </source>
</evidence>
<dbReference type="InParanoid" id="A0A151ZD27"/>